<organism evidence="2 3">
    <name type="scientific">Vigna angularis var. angularis</name>
    <dbReference type="NCBI Taxonomy" id="157739"/>
    <lineage>
        <taxon>Eukaryota</taxon>
        <taxon>Viridiplantae</taxon>
        <taxon>Streptophyta</taxon>
        <taxon>Embryophyta</taxon>
        <taxon>Tracheophyta</taxon>
        <taxon>Spermatophyta</taxon>
        <taxon>Magnoliopsida</taxon>
        <taxon>eudicotyledons</taxon>
        <taxon>Gunneridae</taxon>
        <taxon>Pentapetalae</taxon>
        <taxon>rosids</taxon>
        <taxon>fabids</taxon>
        <taxon>Fabales</taxon>
        <taxon>Fabaceae</taxon>
        <taxon>Papilionoideae</taxon>
        <taxon>50 kb inversion clade</taxon>
        <taxon>NPAAA clade</taxon>
        <taxon>indigoferoid/millettioid clade</taxon>
        <taxon>Phaseoleae</taxon>
        <taxon>Vigna</taxon>
    </lineage>
</organism>
<proteinExistence type="predicted"/>
<sequence length="89" mass="10098">RDVPCFMSLVLLDACPQKNQLPSSLINLINFKWSTCTTIPFLHLPSNIEGFCSKLLSVAFMFLLYLLFPVPCFILSVTLSSWMPCHMVN</sequence>
<dbReference type="AlphaFoldDB" id="A0A0S3SSP2"/>
<keyword evidence="1" id="KW-1133">Transmembrane helix</keyword>
<dbReference type="Proteomes" id="UP000291084">
    <property type="component" value="Chromosome 8"/>
</dbReference>
<evidence type="ECO:0000313" key="3">
    <source>
        <dbReference type="Proteomes" id="UP000291084"/>
    </source>
</evidence>
<dbReference type="EMBL" id="AP015041">
    <property type="protein sequence ID" value="BAT95842.1"/>
    <property type="molecule type" value="Genomic_DNA"/>
</dbReference>
<feature type="transmembrane region" description="Helical" evidence="1">
    <location>
        <begin position="55"/>
        <end position="79"/>
    </location>
</feature>
<name>A0A0S3SSP2_PHAAN</name>
<gene>
    <name evidence="2" type="primary">Vigan.08G265700</name>
    <name evidence="2" type="ORF">VIGAN_08265700</name>
</gene>
<evidence type="ECO:0000256" key="1">
    <source>
        <dbReference type="SAM" id="Phobius"/>
    </source>
</evidence>
<reference evidence="2 3" key="1">
    <citation type="journal article" date="2015" name="Sci. Rep.">
        <title>The power of single molecule real-time sequencing technology in the de novo assembly of a eukaryotic genome.</title>
        <authorList>
            <person name="Sakai H."/>
            <person name="Naito K."/>
            <person name="Ogiso-Tanaka E."/>
            <person name="Takahashi Y."/>
            <person name="Iseki K."/>
            <person name="Muto C."/>
            <person name="Satou K."/>
            <person name="Teruya K."/>
            <person name="Shiroma A."/>
            <person name="Shimoji M."/>
            <person name="Hirano T."/>
            <person name="Itoh T."/>
            <person name="Kaga A."/>
            <person name="Tomooka N."/>
        </authorList>
    </citation>
    <scope>NUCLEOTIDE SEQUENCE [LARGE SCALE GENOMIC DNA]</scope>
    <source>
        <strain evidence="3">cv. Shumari</strain>
    </source>
</reference>
<feature type="non-terminal residue" evidence="2">
    <location>
        <position position="1"/>
    </location>
</feature>
<evidence type="ECO:0000313" key="2">
    <source>
        <dbReference type="EMBL" id="BAT95842.1"/>
    </source>
</evidence>
<keyword evidence="1" id="KW-0472">Membrane</keyword>
<accession>A0A0S3SSP2</accession>
<keyword evidence="3" id="KW-1185">Reference proteome</keyword>
<protein>
    <submittedName>
        <fullName evidence="2">Uncharacterized protein</fullName>
    </submittedName>
</protein>
<keyword evidence="1" id="KW-0812">Transmembrane</keyword>